<keyword evidence="3" id="KW-1185">Reference proteome</keyword>
<reference evidence="2" key="1">
    <citation type="submission" date="2020-05" db="UniProtKB">
        <authorList>
            <consortium name="EnsemblMetazoa"/>
        </authorList>
    </citation>
    <scope>IDENTIFICATION</scope>
    <source>
        <strain evidence="2">MAF</strain>
    </source>
</reference>
<dbReference type="EnsemblMetazoa" id="AMEM007110-RA">
    <property type="protein sequence ID" value="AMEM007110-PA"/>
    <property type="gene ID" value="AMEM007110"/>
</dbReference>
<dbReference type="AlphaFoldDB" id="A0A182V145"/>
<evidence type="ECO:0000313" key="2">
    <source>
        <dbReference type="EnsemblMetazoa" id="AMEM007110-PA"/>
    </source>
</evidence>
<evidence type="ECO:0000256" key="1">
    <source>
        <dbReference type="SAM" id="MobiDB-lite"/>
    </source>
</evidence>
<dbReference type="VEuPathDB" id="VectorBase:AMEM007110"/>
<name>A0A182V145_ANOME</name>
<accession>A0A182V145</accession>
<proteinExistence type="predicted"/>
<feature type="region of interest" description="Disordered" evidence="1">
    <location>
        <begin position="100"/>
        <end position="132"/>
    </location>
</feature>
<protein>
    <submittedName>
        <fullName evidence="2">Uncharacterized protein</fullName>
    </submittedName>
</protein>
<feature type="compositionally biased region" description="Pro residues" evidence="1">
    <location>
        <begin position="104"/>
        <end position="121"/>
    </location>
</feature>
<dbReference type="Proteomes" id="UP000075903">
    <property type="component" value="Unassembled WGS sequence"/>
</dbReference>
<organism evidence="2 3">
    <name type="scientific">Anopheles merus</name>
    <name type="common">Mosquito</name>
    <dbReference type="NCBI Taxonomy" id="30066"/>
    <lineage>
        <taxon>Eukaryota</taxon>
        <taxon>Metazoa</taxon>
        <taxon>Ecdysozoa</taxon>
        <taxon>Arthropoda</taxon>
        <taxon>Hexapoda</taxon>
        <taxon>Insecta</taxon>
        <taxon>Pterygota</taxon>
        <taxon>Neoptera</taxon>
        <taxon>Endopterygota</taxon>
        <taxon>Diptera</taxon>
        <taxon>Nematocera</taxon>
        <taxon>Culicoidea</taxon>
        <taxon>Culicidae</taxon>
        <taxon>Anophelinae</taxon>
        <taxon>Anopheles</taxon>
    </lineage>
</organism>
<evidence type="ECO:0000313" key="3">
    <source>
        <dbReference type="Proteomes" id="UP000075903"/>
    </source>
</evidence>
<sequence length="132" mass="13647">MCRTRRTIAILTYEIIGMSRLCETIASVWQVPSGPKNAATPSQIISVMTRVATTVSPRVSFHRSASVTFGSSSGSLLISSSAIVSAPEMGRAAEADASGVLELPVPPPEPLGVRLPPPMPFGPGTRATAAGT</sequence>